<dbReference type="AlphaFoldDB" id="A0A918DQA1"/>
<comment type="caution">
    <text evidence="2">The sequence shown here is derived from an EMBL/GenBank/DDBJ whole genome shotgun (WGS) entry which is preliminary data.</text>
</comment>
<keyword evidence="1" id="KW-0812">Transmembrane</keyword>
<evidence type="ECO:0000256" key="1">
    <source>
        <dbReference type="SAM" id="Phobius"/>
    </source>
</evidence>
<feature type="transmembrane region" description="Helical" evidence="1">
    <location>
        <begin position="127"/>
        <end position="145"/>
    </location>
</feature>
<keyword evidence="1" id="KW-1133">Transmembrane helix</keyword>
<name>A0A918DQA1_9GAMM</name>
<feature type="transmembrane region" description="Helical" evidence="1">
    <location>
        <begin position="152"/>
        <end position="170"/>
    </location>
</feature>
<accession>A0A918DQA1</accession>
<evidence type="ECO:0000313" key="2">
    <source>
        <dbReference type="EMBL" id="GGO77689.1"/>
    </source>
</evidence>
<sequence>MLDEYCERLSPGLLGEPFNALSNLAFFVAAWALWRLARREGGFGVEGGLLLVLLLCIGTGSSLYHTFATAWARWMDVIPILLFQLWFLWIYARVEIGLSRGWSVALLGLFLAAGALMYLDPTLLNRSILYLPALLFLTGLGFWHCRHGREPWLLLQASATLLLSLTFRTLDLELCAALPVGTHFPWHLLNGLVLYLVGRAWLQQSATRQSCR</sequence>
<proteinExistence type="predicted"/>
<feature type="transmembrane region" description="Helical" evidence="1">
    <location>
        <begin position="74"/>
        <end position="92"/>
    </location>
</feature>
<keyword evidence="3" id="KW-1185">Reference proteome</keyword>
<dbReference type="Proteomes" id="UP000599578">
    <property type="component" value="Unassembled WGS sequence"/>
</dbReference>
<evidence type="ECO:0008006" key="4">
    <source>
        <dbReference type="Google" id="ProtNLM"/>
    </source>
</evidence>
<dbReference type="EMBL" id="BMLT01000002">
    <property type="protein sequence ID" value="GGO77689.1"/>
    <property type="molecule type" value="Genomic_DNA"/>
</dbReference>
<reference evidence="2 3" key="1">
    <citation type="journal article" date="2014" name="Int. J. Syst. Evol. Microbiol.">
        <title>Complete genome sequence of Corynebacterium casei LMG S-19264T (=DSM 44701T), isolated from a smear-ripened cheese.</title>
        <authorList>
            <consortium name="US DOE Joint Genome Institute (JGI-PGF)"/>
            <person name="Walter F."/>
            <person name="Albersmeier A."/>
            <person name="Kalinowski J."/>
            <person name="Ruckert C."/>
        </authorList>
    </citation>
    <scope>NUCLEOTIDE SEQUENCE [LARGE SCALE GENOMIC DNA]</scope>
    <source>
        <strain evidence="2 3">CGMCC 1.7286</strain>
    </source>
</reference>
<feature type="transmembrane region" description="Helical" evidence="1">
    <location>
        <begin position="104"/>
        <end position="121"/>
    </location>
</feature>
<dbReference type="RefSeq" id="WP_188858528.1">
    <property type="nucleotide sequence ID" value="NZ_BMLT01000002.1"/>
</dbReference>
<gene>
    <name evidence="2" type="ORF">GCM10011348_07820</name>
</gene>
<keyword evidence="1" id="KW-0472">Membrane</keyword>
<protein>
    <recommendedName>
        <fullName evidence="4">Ceramidase</fullName>
    </recommendedName>
</protein>
<organism evidence="2 3">
    <name type="scientific">Marinobacterium nitratireducens</name>
    <dbReference type="NCBI Taxonomy" id="518897"/>
    <lineage>
        <taxon>Bacteria</taxon>
        <taxon>Pseudomonadati</taxon>
        <taxon>Pseudomonadota</taxon>
        <taxon>Gammaproteobacteria</taxon>
        <taxon>Oceanospirillales</taxon>
        <taxon>Oceanospirillaceae</taxon>
        <taxon>Marinobacterium</taxon>
    </lineage>
</organism>
<feature type="transmembrane region" description="Helical" evidence="1">
    <location>
        <begin position="20"/>
        <end position="37"/>
    </location>
</feature>
<evidence type="ECO:0000313" key="3">
    <source>
        <dbReference type="Proteomes" id="UP000599578"/>
    </source>
</evidence>
<feature type="transmembrane region" description="Helical" evidence="1">
    <location>
        <begin position="49"/>
        <end position="68"/>
    </location>
</feature>
<feature type="transmembrane region" description="Helical" evidence="1">
    <location>
        <begin position="182"/>
        <end position="202"/>
    </location>
</feature>